<dbReference type="CDD" id="cd08422">
    <property type="entry name" value="PBP2_CrgA_like"/>
    <property type="match status" value="1"/>
</dbReference>
<dbReference type="InterPro" id="IPR036388">
    <property type="entry name" value="WH-like_DNA-bd_sf"/>
</dbReference>
<reference evidence="6 7" key="1">
    <citation type="submission" date="2020-07" db="EMBL/GenBank/DDBJ databases">
        <title>Novel species isolated from subtropical streams in China.</title>
        <authorList>
            <person name="Lu H."/>
        </authorList>
    </citation>
    <scope>NUCLEOTIDE SEQUENCE [LARGE SCALE GENOMIC DNA]</scope>
    <source>
        <strain evidence="6 7">FT3S</strain>
    </source>
</reference>
<feature type="domain" description="HTH lysR-type" evidence="5">
    <location>
        <begin position="1"/>
        <end position="59"/>
    </location>
</feature>
<comment type="caution">
    <text evidence="6">The sequence shown here is derived from an EMBL/GenBank/DDBJ whole genome shotgun (WGS) entry which is preliminary data.</text>
</comment>
<evidence type="ECO:0000313" key="6">
    <source>
        <dbReference type="EMBL" id="MBA5605939.1"/>
    </source>
</evidence>
<dbReference type="PANTHER" id="PTHR30537:SF72">
    <property type="entry name" value="LYSR FAMILY TRANSCRIPTIONAL REGULATOR"/>
    <property type="match status" value="1"/>
</dbReference>
<evidence type="ECO:0000256" key="4">
    <source>
        <dbReference type="ARBA" id="ARBA00023163"/>
    </source>
</evidence>
<dbReference type="Pfam" id="PF00126">
    <property type="entry name" value="HTH_1"/>
    <property type="match status" value="1"/>
</dbReference>
<evidence type="ECO:0000313" key="7">
    <source>
        <dbReference type="Proteomes" id="UP000566711"/>
    </source>
</evidence>
<dbReference type="PANTHER" id="PTHR30537">
    <property type="entry name" value="HTH-TYPE TRANSCRIPTIONAL REGULATOR"/>
    <property type="match status" value="1"/>
</dbReference>
<dbReference type="PROSITE" id="PS50931">
    <property type="entry name" value="HTH_LYSR"/>
    <property type="match status" value="1"/>
</dbReference>
<comment type="similarity">
    <text evidence="1">Belongs to the LysR transcriptional regulatory family.</text>
</comment>
<dbReference type="RefSeq" id="WP_182217444.1">
    <property type="nucleotide sequence ID" value="NZ_JACEZS010000008.1"/>
</dbReference>
<sequence>MDRLEALRVFCAVVETGAFARAAQRLGVSTSSVTNQVAALEAHFQVRLLNRTTRSMSLTDEGRRCYEHALRLVGDMGELESSLRESAQTPSGTLRVDMAGILARLYLAPALPRFLAAYPDLTLKLTASDRMIDMTEEGVDVLVRIGTPQDTGLVAKTVGRTDYVTCAAPEFLRRHGTPSTPDALADYDCLNFLYPKSRQVRPWLFQREGAVFPATPSGRVAMDHVDTLVEAAMAGAGIIQQLSVSLREPLRSGALVPVLAPWQAPGPDICVIFPPRHLRAAKVNAFVAFAAQLFG</sequence>
<dbReference type="GO" id="GO:0043565">
    <property type="term" value="F:sequence-specific DNA binding"/>
    <property type="evidence" value="ECO:0007669"/>
    <property type="project" value="TreeGrafter"/>
</dbReference>
<evidence type="ECO:0000256" key="3">
    <source>
        <dbReference type="ARBA" id="ARBA00023125"/>
    </source>
</evidence>
<dbReference type="InterPro" id="IPR000847">
    <property type="entry name" value="LysR_HTH_N"/>
</dbReference>
<dbReference type="Proteomes" id="UP000566711">
    <property type="component" value="Unassembled WGS sequence"/>
</dbReference>
<dbReference type="Gene3D" id="1.10.10.10">
    <property type="entry name" value="Winged helix-like DNA-binding domain superfamily/Winged helix DNA-binding domain"/>
    <property type="match status" value="1"/>
</dbReference>
<evidence type="ECO:0000256" key="1">
    <source>
        <dbReference type="ARBA" id="ARBA00009437"/>
    </source>
</evidence>
<dbReference type="GO" id="GO:0003700">
    <property type="term" value="F:DNA-binding transcription factor activity"/>
    <property type="evidence" value="ECO:0007669"/>
    <property type="project" value="InterPro"/>
</dbReference>
<accession>A0A7W2EHI6</accession>
<dbReference type="FunFam" id="1.10.10.10:FF:000001">
    <property type="entry name" value="LysR family transcriptional regulator"/>
    <property type="match status" value="1"/>
</dbReference>
<name>A0A7W2EHI6_9BURK</name>
<dbReference type="InterPro" id="IPR058163">
    <property type="entry name" value="LysR-type_TF_proteobact-type"/>
</dbReference>
<dbReference type="InterPro" id="IPR005119">
    <property type="entry name" value="LysR_subst-bd"/>
</dbReference>
<dbReference type="InterPro" id="IPR036390">
    <property type="entry name" value="WH_DNA-bd_sf"/>
</dbReference>
<evidence type="ECO:0000259" key="5">
    <source>
        <dbReference type="PROSITE" id="PS50931"/>
    </source>
</evidence>
<gene>
    <name evidence="6" type="ORF">H3H36_11270</name>
</gene>
<evidence type="ECO:0000256" key="2">
    <source>
        <dbReference type="ARBA" id="ARBA00023015"/>
    </source>
</evidence>
<dbReference type="SUPFAM" id="SSF53850">
    <property type="entry name" value="Periplasmic binding protein-like II"/>
    <property type="match status" value="1"/>
</dbReference>
<keyword evidence="7" id="KW-1185">Reference proteome</keyword>
<proteinExistence type="inferred from homology"/>
<dbReference type="EMBL" id="JACEZS010000008">
    <property type="protein sequence ID" value="MBA5605939.1"/>
    <property type="molecule type" value="Genomic_DNA"/>
</dbReference>
<keyword evidence="2" id="KW-0805">Transcription regulation</keyword>
<organism evidence="6 7">
    <name type="scientific">Rugamonas fusca</name>
    <dbReference type="NCBI Taxonomy" id="2758568"/>
    <lineage>
        <taxon>Bacteria</taxon>
        <taxon>Pseudomonadati</taxon>
        <taxon>Pseudomonadota</taxon>
        <taxon>Betaproteobacteria</taxon>
        <taxon>Burkholderiales</taxon>
        <taxon>Oxalobacteraceae</taxon>
        <taxon>Telluria group</taxon>
        <taxon>Rugamonas</taxon>
    </lineage>
</organism>
<keyword evidence="4" id="KW-0804">Transcription</keyword>
<protein>
    <submittedName>
        <fullName evidence="6">LysR family transcriptional regulator</fullName>
    </submittedName>
</protein>
<dbReference type="Gene3D" id="3.40.190.290">
    <property type="match status" value="1"/>
</dbReference>
<dbReference type="AlphaFoldDB" id="A0A7W2EHI6"/>
<keyword evidence="3" id="KW-0238">DNA-binding</keyword>
<dbReference type="GO" id="GO:0006351">
    <property type="term" value="P:DNA-templated transcription"/>
    <property type="evidence" value="ECO:0007669"/>
    <property type="project" value="TreeGrafter"/>
</dbReference>
<dbReference type="SUPFAM" id="SSF46785">
    <property type="entry name" value="Winged helix' DNA-binding domain"/>
    <property type="match status" value="1"/>
</dbReference>
<dbReference type="Pfam" id="PF03466">
    <property type="entry name" value="LysR_substrate"/>
    <property type="match status" value="1"/>
</dbReference>